<dbReference type="Pfam" id="PF00364">
    <property type="entry name" value="Biotin_lipoyl"/>
    <property type="match status" value="1"/>
</dbReference>
<feature type="domain" description="ATP-grasp" evidence="8">
    <location>
        <begin position="119"/>
        <end position="314"/>
    </location>
</feature>
<dbReference type="SUPFAM" id="SSF51230">
    <property type="entry name" value="Single hybrid motif"/>
    <property type="match status" value="1"/>
</dbReference>
<evidence type="ECO:0000256" key="4">
    <source>
        <dbReference type="ARBA" id="ARBA00022840"/>
    </source>
</evidence>
<evidence type="ECO:0000259" key="10">
    <source>
        <dbReference type="PROSITE" id="PS50989"/>
    </source>
</evidence>
<dbReference type="SMART" id="SM00878">
    <property type="entry name" value="Biotin_carb_C"/>
    <property type="match status" value="1"/>
</dbReference>
<dbReference type="EMBL" id="QOCE01000007">
    <property type="protein sequence ID" value="RBW61084.1"/>
    <property type="molecule type" value="Genomic_DNA"/>
</dbReference>
<dbReference type="Gene3D" id="3.40.50.20">
    <property type="match status" value="1"/>
</dbReference>
<dbReference type="PROSITE" id="PS50989">
    <property type="entry name" value="COA_CT_CTER"/>
    <property type="match status" value="1"/>
</dbReference>
<evidence type="ECO:0000256" key="5">
    <source>
        <dbReference type="ARBA" id="ARBA00023267"/>
    </source>
</evidence>
<dbReference type="InterPro" id="IPR011054">
    <property type="entry name" value="Rudment_hybrid_motif"/>
</dbReference>
<dbReference type="InterPro" id="IPR011761">
    <property type="entry name" value="ATP-grasp"/>
</dbReference>
<evidence type="ECO:0000256" key="6">
    <source>
        <dbReference type="PROSITE-ProRule" id="PRU00409"/>
    </source>
</evidence>
<dbReference type="InterPro" id="IPR013815">
    <property type="entry name" value="ATP_grasp_subdomain_1"/>
</dbReference>
<dbReference type="GO" id="GO:0016874">
    <property type="term" value="F:ligase activity"/>
    <property type="evidence" value="ECO:0007669"/>
    <property type="project" value="UniProtKB-KW"/>
</dbReference>
<evidence type="ECO:0000313" key="11">
    <source>
        <dbReference type="EMBL" id="RBW61084.1"/>
    </source>
</evidence>
<dbReference type="PANTHER" id="PTHR48095">
    <property type="entry name" value="PYRUVATE CARBOXYLASE SUBUNIT A"/>
    <property type="match status" value="1"/>
</dbReference>
<dbReference type="Pfam" id="PF01039">
    <property type="entry name" value="Carboxyl_trans"/>
    <property type="match status" value="1"/>
</dbReference>
<dbReference type="SUPFAM" id="SSF51246">
    <property type="entry name" value="Rudiment single hybrid motif"/>
    <property type="match status" value="1"/>
</dbReference>
<keyword evidence="3 6" id="KW-0547">Nucleotide-binding</keyword>
<dbReference type="InterPro" id="IPR051602">
    <property type="entry name" value="ACC_Biotin_Carboxylase"/>
</dbReference>
<dbReference type="InterPro" id="IPR011764">
    <property type="entry name" value="Biotin_carboxylation_dom"/>
</dbReference>
<dbReference type="InterPro" id="IPR001882">
    <property type="entry name" value="Biotin_BS"/>
</dbReference>
<dbReference type="SUPFAM" id="SSF52096">
    <property type="entry name" value="ClpP/crotonase"/>
    <property type="match status" value="2"/>
</dbReference>
<feature type="domain" description="CoA carboxyltransferase C-terminal" evidence="10">
    <location>
        <begin position="831"/>
        <end position="1074"/>
    </location>
</feature>
<reference evidence="11 12" key="1">
    <citation type="submission" date="2018-07" db="EMBL/GenBank/DDBJ databases">
        <title>Modular assembly of carbohydrate-degrading microbial communities in the ocean.</title>
        <authorList>
            <person name="Enke T.N."/>
            <person name="Datta M.S."/>
            <person name="Schwartzman J.A."/>
            <person name="Cermak N."/>
            <person name="Schmitz D.A."/>
            <person name="Barrere J."/>
            <person name="Cordero O.X."/>
        </authorList>
    </citation>
    <scope>NUCLEOTIDE SEQUENCE [LARGE SCALE GENOMIC DNA]</scope>
    <source>
        <strain evidence="11 12">C3M10</strain>
    </source>
</reference>
<dbReference type="Gene3D" id="3.30.1490.20">
    <property type="entry name" value="ATP-grasp fold, A domain"/>
    <property type="match status" value="1"/>
</dbReference>
<dbReference type="SUPFAM" id="SSF52440">
    <property type="entry name" value="PreATP-grasp domain"/>
    <property type="match status" value="1"/>
</dbReference>
<dbReference type="Pfam" id="PF02786">
    <property type="entry name" value="CPSase_L_D2"/>
    <property type="match status" value="1"/>
</dbReference>
<dbReference type="PROSITE" id="PS00188">
    <property type="entry name" value="BIOTIN"/>
    <property type="match status" value="1"/>
</dbReference>
<dbReference type="PANTHER" id="PTHR48095:SF5">
    <property type="entry name" value="BLL7292 PROTEIN"/>
    <property type="match status" value="1"/>
</dbReference>
<dbReference type="CDD" id="cd06850">
    <property type="entry name" value="biotinyl_domain"/>
    <property type="match status" value="1"/>
</dbReference>
<feature type="domain" description="Biotin carboxylation" evidence="9">
    <location>
        <begin position="1"/>
        <end position="450"/>
    </location>
</feature>
<gene>
    <name evidence="11" type="ORF">DS909_02860</name>
</gene>
<dbReference type="AlphaFoldDB" id="A0A366X9Q4"/>
<dbReference type="InterPro" id="IPR011053">
    <property type="entry name" value="Single_hybrid_motif"/>
</dbReference>
<keyword evidence="2" id="KW-0436">Ligase</keyword>
<dbReference type="InterPro" id="IPR016185">
    <property type="entry name" value="PreATP-grasp_dom_sf"/>
</dbReference>
<dbReference type="InterPro" id="IPR029045">
    <property type="entry name" value="ClpP/crotonase-like_dom_sf"/>
</dbReference>
<evidence type="ECO:0000259" key="8">
    <source>
        <dbReference type="PROSITE" id="PS50975"/>
    </source>
</evidence>
<dbReference type="InterPro" id="IPR034733">
    <property type="entry name" value="AcCoA_carboxyl_beta"/>
</dbReference>
<comment type="cofactor">
    <cofactor evidence="1">
        <name>biotin</name>
        <dbReference type="ChEBI" id="CHEBI:57586"/>
    </cofactor>
</comment>
<dbReference type="Pfam" id="PF00289">
    <property type="entry name" value="Biotin_carb_N"/>
    <property type="match status" value="1"/>
</dbReference>
<dbReference type="InterPro" id="IPR005482">
    <property type="entry name" value="Biotin_COase_C"/>
</dbReference>
<dbReference type="InterPro" id="IPR005481">
    <property type="entry name" value="BC-like_N"/>
</dbReference>
<evidence type="ECO:0000259" key="9">
    <source>
        <dbReference type="PROSITE" id="PS50979"/>
    </source>
</evidence>
<dbReference type="InterPro" id="IPR005479">
    <property type="entry name" value="CPAse_ATP-bd"/>
</dbReference>
<dbReference type="GO" id="GO:0046872">
    <property type="term" value="F:metal ion binding"/>
    <property type="evidence" value="ECO:0007669"/>
    <property type="project" value="InterPro"/>
</dbReference>
<evidence type="ECO:0000256" key="3">
    <source>
        <dbReference type="ARBA" id="ARBA00022741"/>
    </source>
</evidence>
<name>A0A366X9Q4_9RHOB</name>
<feature type="domain" description="Lipoyl-binding" evidence="7">
    <location>
        <begin position="462"/>
        <end position="549"/>
    </location>
</feature>
<dbReference type="Pfam" id="PF02785">
    <property type="entry name" value="Biotin_carb_C"/>
    <property type="match status" value="1"/>
</dbReference>
<evidence type="ECO:0000256" key="2">
    <source>
        <dbReference type="ARBA" id="ARBA00022598"/>
    </source>
</evidence>
<dbReference type="RefSeq" id="WP_113821938.1">
    <property type="nucleotide sequence ID" value="NZ_QOCE01000007.1"/>
</dbReference>
<evidence type="ECO:0000256" key="1">
    <source>
        <dbReference type="ARBA" id="ARBA00001953"/>
    </source>
</evidence>
<dbReference type="PROSITE" id="PS50968">
    <property type="entry name" value="BIOTINYL_LIPOYL"/>
    <property type="match status" value="1"/>
</dbReference>
<dbReference type="InterPro" id="IPR011763">
    <property type="entry name" value="COA_CT_C"/>
</dbReference>
<dbReference type="Gene3D" id="2.40.50.100">
    <property type="match status" value="1"/>
</dbReference>
<dbReference type="PROSITE" id="PS50979">
    <property type="entry name" value="BC"/>
    <property type="match status" value="1"/>
</dbReference>
<accession>A0A366X9Q4</accession>
<protein>
    <submittedName>
        <fullName evidence="11">Carbamoyl-phosphate synthase large subunit</fullName>
    </submittedName>
</protein>
<evidence type="ECO:0000259" key="7">
    <source>
        <dbReference type="PROSITE" id="PS50968"/>
    </source>
</evidence>
<dbReference type="Gene3D" id="3.30.470.20">
    <property type="entry name" value="ATP-grasp fold, B domain"/>
    <property type="match status" value="1"/>
</dbReference>
<dbReference type="OrthoDB" id="9763189at2"/>
<dbReference type="PROSITE" id="PS50975">
    <property type="entry name" value="ATP_GRASP"/>
    <property type="match status" value="1"/>
</dbReference>
<keyword evidence="4 6" id="KW-0067">ATP-binding</keyword>
<evidence type="ECO:0000313" key="12">
    <source>
        <dbReference type="Proteomes" id="UP000252706"/>
    </source>
</evidence>
<organism evidence="11 12">
    <name type="scientific">Phaeobacter gallaeciensis</name>
    <dbReference type="NCBI Taxonomy" id="60890"/>
    <lineage>
        <taxon>Bacteria</taxon>
        <taxon>Pseudomonadati</taxon>
        <taxon>Pseudomonadota</taxon>
        <taxon>Alphaproteobacteria</taxon>
        <taxon>Rhodobacterales</taxon>
        <taxon>Roseobacteraceae</taxon>
        <taxon>Phaeobacter</taxon>
    </lineage>
</organism>
<proteinExistence type="predicted"/>
<keyword evidence="5" id="KW-0092">Biotin</keyword>
<dbReference type="GO" id="GO:0005524">
    <property type="term" value="F:ATP binding"/>
    <property type="evidence" value="ECO:0007669"/>
    <property type="project" value="UniProtKB-UniRule"/>
</dbReference>
<dbReference type="SUPFAM" id="SSF56059">
    <property type="entry name" value="Glutathione synthetase ATP-binding domain-like"/>
    <property type="match status" value="1"/>
</dbReference>
<sequence length="1074" mass="115101">MFNKLLIANRGEIGIRIARTAEAMGLETVAIFAPDDAKSLHVKHADQAVELPQMGVAGYLNIDAILKIAQETGCDAIHPGYGFLSERADFARACVSVGLTFVGPTPETLETQGDKWAARALAAQAGVPVPAGQGPLGSVAEAERVFQEIDGPILLKALQGGGGRGMRIVREIDDIPAAFSQCQAEALAAFGSDEIYAEQLLRNVRHVEVQILGDGQSVTHLWERDCSLQRRHQKVVEIAPAPNLPSETRDRLISSALKIGRASQLQGLATVEFLVSADGQYVFIETNPRIQVEHTVTEEITGFDLIELQLRLAAGETLDQIDPGLCDPAEPRGVSLQTRVITDRLTPEGIMPTSGQINGFQMPFGQGVRVETQGYAGYTTHPGFDPLLVKVVVHAARGGLPAVVRKAERALSEIVVTGVDTNLDLMRGLLQRPEIAVWDVSTRTLDMLLPDLSAPADSRAFIETETITHAPSMRPIPKGQCSVDAPMQGIVREIAIKVGDQFQAGQELAIIEAMKMQHAVVATESGQVEEVFDAVGDLTAQDRPILSYSPRHDSGTDETEAVIKNPEFIRPDLATLQDRLALTLDAERPKAVARRQSRGQETTRDNVSALCEGGTFHEYGQLVIAAQRRKLGVEALREISPADGIVTGLGSVNAKSFGEACSQVAILAYDSTVMAGTQGVFGHRKTDRLLDKATELKLATVFLTEGGGGRPNDDDFAGTMHCALDVKTFSDFAKLRGWGPKITVNSGFCFAGNAALFGAGDIRIATRNSWIGLGGPAMIEAGGLGTHHPREVGPAPMQAEIGLVDVLVESDADAIAITRKVLSYFQGRDKEWSAEDARILRHLIPENRQRAYDVRQVITAMADNGSFLELGEQHAPGLITGFMRIQGYPMAVMANNSLHLGGALDAPASAKGARFLRLVGRFNLPVVSLCDTPGFMVGPESETQGAVGAACEFIEAGATLRSPILFVCLRKGYGIGAQAMAGGSFANPSFTISWPTGEFGAMGLEGGVRLGYKRELEAQPDAEAREALFNKLVNRAYAEGGALNVASFYEIDAVIDPADTRDWIVKGVALHQTP</sequence>
<dbReference type="Gene3D" id="3.90.226.10">
    <property type="entry name" value="2-enoyl-CoA Hydratase, Chain A, domain 1"/>
    <property type="match status" value="2"/>
</dbReference>
<dbReference type="InterPro" id="IPR000089">
    <property type="entry name" value="Biotin_lipoyl"/>
</dbReference>
<comment type="caution">
    <text evidence="11">The sequence shown here is derived from an EMBL/GenBank/DDBJ whole genome shotgun (WGS) entry which is preliminary data.</text>
</comment>
<dbReference type="Proteomes" id="UP000252706">
    <property type="component" value="Unassembled WGS sequence"/>
</dbReference>